<feature type="coiled-coil region" evidence="3">
    <location>
        <begin position="1013"/>
        <end position="1126"/>
    </location>
</feature>
<dbReference type="InterPro" id="IPR057884">
    <property type="entry name" value="FN3_RIM-BP1/2/3"/>
</dbReference>
<evidence type="ECO:0000256" key="4">
    <source>
        <dbReference type="SAM" id="MobiDB-lite"/>
    </source>
</evidence>
<dbReference type="InterPro" id="IPR036116">
    <property type="entry name" value="FN3_sf"/>
</dbReference>
<dbReference type="Proteomes" id="UP000287033">
    <property type="component" value="Unassembled WGS sequence"/>
</dbReference>
<dbReference type="Gene3D" id="2.30.30.40">
    <property type="entry name" value="SH3 Domains"/>
    <property type="match status" value="2"/>
</dbReference>
<feature type="region of interest" description="Disordered" evidence="4">
    <location>
        <begin position="2089"/>
        <end position="2121"/>
    </location>
</feature>
<dbReference type="SUPFAM" id="SSF49265">
    <property type="entry name" value="Fibronectin type III"/>
    <property type="match status" value="1"/>
</dbReference>
<dbReference type="Pfam" id="PF25523">
    <property type="entry name" value="Ig_RIMBP2"/>
    <property type="match status" value="1"/>
</dbReference>
<accession>A0A401SAE7</accession>
<dbReference type="PANTHER" id="PTHR36866">
    <property type="entry name" value="CHROMOSOME 4 OPEN READING FRAME 50"/>
    <property type="match status" value="1"/>
</dbReference>
<evidence type="ECO:0000256" key="3">
    <source>
        <dbReference type="SAM" id="Coils"/>
    </source>
</evidence>
<dbReference type="OrthoDB" id="4158657at2759"/>
<comment type="caution">
    <text evidence="6">The sequence shown here is derived from an EMBL/GenBank/DDBJ whole genome shotgun (WGS) entry which is preliminary data.</text>
</comment>
<sequence length="2496" mass="287194">MMGSKHIKVQSDADKGQGAEENTWVQLGMPHISEEQHSKLMTPTEPKKTEHFVSFPGELSTGADNETLPEQLRKLDNENKHRGDKIAELETYILKLQSSQSLAEPEFRGNKAVDNQQILEEKLKEYEVMLEDRTDESETLKKKLNEVELSYHQLQFECDALKGKLASVRELESLDSLSSDEETEGKHSAKVELLQRVRSLEGLLKIQEMSEKELAETVKELQGELLRSQEMQRLLGLRCAKLDQLTKEKEDVESKLEERYSQVEQLQKEKEKLEEDCQEQMKMLIDEIKERDEAHSQLEVINKDLLLKIRELEESKTSLESKVAKFKVDLEERMNSELQLEKQCSDLEKTVRDWENFEQQLNEQFKRVESKQNSKIKNLRKQLEEKDETLKNTMQMVEELKKSIKDAESQLNERQHISPEILKEKKQLEAELSRKAEAEIDKAEFIVKMRSRFEMEVNEKSQELEDCKDEIERLNEEIGQLREQQWRQQEAERKLQERSKMLEELLEDLKEGETKVLQEKIARMEKLLSMKEDTEETLQARIGKQETLLKEMEETERRLAQRNEELGIKQRGMSEELHRWKTKCSNLEKFEREVKLESKCQRDRIKDLEVTKTNLEVQLQKKISEFEELDLLKKKEQASVTAELNKKIEELEFKESVCQAAKQNIETQLKKKMKEFEISEANVKNLRSKLEEALHEKQSEIRKVETIMRQEKAALEAELAKQSQSVISLEAMIKEECQISLNLKGELHTKEATLKMLQEEHLVLLARIQGLEQDLEEAKNDGTKLTEWENNKRDMDVLDRRLEELTQSEQILKQTIDNFRKTEATLQGRIQELELSEQRLLNKINELTSKSQQSMTSDPLLAGKLRSLQISEKSLKFSLAEKEKSEEMLKGKLWRLQNQLRMKEDEMKKQSEYFEHYKQKQQQQMVKLREREQFLHSQIFKLDRERIDLNATSVILKTELQQATAKFTKLENAHSKRSKDLSEHDTELVNMARSMAERENQIKDSILVLQDDLNKLLEKEEATNVEREQLRERLQQAEDNEDFLTHKLEDFRSRIHELKLSESNLQEQTEELEEENEKLRAELKEIQENENYLKEVLEEKEKLESLVEEKNKLHKMTLNNSELQLNSDEKPGHETSLEVTSKCKHLSSICSAVFQHMDEETSPNRYRDLKNSLTHLRSQLQNGDILFREELLQSKWEAVLDSARNKTTQTPSIGQCVQEALIIAKLASESVCDYPKLSAAVKEGHIIPFLEANSCLLADLMQVLRTGDVEKVRAILRSSEIQKELAMLLDHEGRDSLSCDLPSPFAEKQEINETAIKKCEGYQAIGNELYSDAFVPVEITNVESQSDRLELESQKVMSAKSTCLSAQKTVDFTESDTATCIPPKTHFNLKGDFASMDPKALTETIRKLEAKLQRLQAEKVDIGQHLQCTNSQLLHVSEEKSKLADELHLANSEVNQLSQKLEEITEEKTQEKESMKNNLRKENEVLEKRNKELLNGIAKLESDQRELEAAFREKNEECLQGMSKLKEEKSQLEDTISCMQKENAQNLAECHQIVENLSTQNEELKERVSELESKYKTLANTVTGLKQEKGELMKENEHLLENINELESEKARIIHETVQQLTRENENLLAKVRKLESEVETYFIESSAVQDKINHLENENTNLINLKECLVKELRAQGTSEITKQDELKQQNDNSIRDGTFKKDDRDKTDKMCQVQQNMDLREQNDAVNDGLAESSVVKPLGGSNDYQNLRCKINAEDQKYLAEETGTVTETCLEENAMVNDVAFEVVNYSDKIKSLESTVKEKDQALKKLKLDYDTLQRKLMDIEEKSATADIKLKHKGLVLQGKESPAKKPVTETLPLTLIERNNALEMLLEKTEMELKSKQEELDKTKTEAQKWQREVGCAESRADKVQVELTEVLSEVERLRKTASEQGRRKEKFQRMEEFEELGRKKTEAELLIAPLKAKLSSLIQKCHRRNSLIIQLVRELYRHGFTNTGLIEEAEDMLNDTAILEYTRTFLSLGNQQGNMNTNSIPAGTPKQEEDVVFVSGSPDRHGMYVAEVNGQLGLVPARFVEDADSILHLHATRNKPTARYRVSSPERSTTSCQPPQRTHSNNDQVAPSVANSNADYNLLSIPCVSHKDTPQSFLSRSHDNMENFNFEACGKTTGKGQEEGHHPESAEQFHWTPRDCCEISYRWACNDRGDQKNILSSGESTSSALPEVTTRSGLSERMVSTLKGHNIKYRAAAELQDGKRSMMAQEPPAPVTSLRINGPVGQNGLLIIWEKPVMDENGCSNGTFIQGYRIFIDGEFYKSIMGSACTKILLEDLDLSVPFQVSIQTVGANGLVSEKFTVLFLNSQSHKKPLSVQPHLSLTDQTNKTSETLQFLAVFDYNPLQDSPNIHPSHELAFKEGDIICLYGKQRKDGFCEAEVNGRRGLVPTSFLGASIELPKTLKHKASQSRSKNMSMKLKRLPLLSEDLNVHCYICQIELSGKSAVSAE</sequence>
<dbReference type="PANTHER" id="PTHR36866:SF1">
    <property type="entry name" value="GENE 1043-RELATED"/>
    <property type="match status" value="1"/>
</dbReference>
<feature type="region of interest" description="Disordered" evidence="4">
    <location>
        <begin position="1682"/>
        <end position="1709"/>
    </location>
</feature>
<dbReference type="InterPro" id="IPR032771">
    <property type="entry name" value="DUF4527"/>
</dbReference>
<keyword evidence="3" id="KW-0175">Coiled coil</keyword>
<keyword evidence="7" id="KW-1185">Reference proteome</keyword>
<proteinExistence type="predicted"/>
<protein>
    <recommendedName>
        <fullName evidence="5">SH3 domain-containing protein</fullName>
    </recommendedName>
</protein>
<feature type="domain" description="SH3" evidence="5">
    <location>
        <begin position="2378"/>
        <end position="2445"/>
    </location>
</feature>
<feature type="coiled-coil region" evidence="3">
    <location>
        <begin position="1866"/>
        <end position="1928"/>
    </location>
</feature>
<feature type="compositionally biased region" description="Basic and acidic residues" evidence="4">
    <location>
        <begin position="1683"/>
        <end position="1709"/>
    </location>
</feature>
<evidence type="ECO:0000313" key="7">
    <source>
        <dbReference type="Proteomes" id="UP000287033"/>
    </source>
</evidence>
<dbReference type="Gene3D" id="2.60.40.10">
    <property type="entry name" value="Immunoglobulins"/>
    <property type="match status" value="1"/>
</dbReference>
<dbReference type="OMA" id="DTISCMQ"/>
<feature type="coiled-coil region" evidence="3">
    <location>
        <begin position="1794"/>
        <end position="1828"/>
    </location>
</feature>
<dbReference type="InterPro" id="IPR036028">
    <property type="entry name" value="SH3-like_dom_sf"/>
</dbReference>
<feature type="region of interest" description="Disordered" evidence="4">
    <location>
        <begin position="1"/>
        <end position="20"/>
    </location>
</feature>
<feature type="coiled-coil region" evidence="3">
    <location>
        <begin position="242"/>
        <end position="329"/>
    </location>
</feature>
<feature type="coiled-coil region" evidence="3">
    <location>
        <begin position="450"/>
        <end position="569"/>
    </location>
</feature>
<dbReference type="InterPro" id="IPR001452">
    <property type="entry name" value="SH3_domain"/>
</dbReference>
<dbReference type="SMART" id="SM00326">
    <property type="entry name" value="SH3"/>
    <property type="match status" value="1"/>
</dbReference>
<dbReference type="InterPro" id="IPR013783">
    <property type="entry name" value="Ig-like_fold"/>
</dbReference>
<feature type="coiled-coil region" evidence="3">
    <location>
        <begin position="116"/>
        <end position="150"/>
    </location>
</feature>
<reference evidence="6 7" key="1">
    <citation type="journal article" date="2018" name="Nat. Ecol. Evol.">
        <title>Shark genomes provide insights into elasmobranch evolution and the origin of vertebrates.</title>
        <authorList>
            <person name="Hara Y"/>
            <person name="Yamaguchi K"/>
            <person name="Onimaru K"/>
            <person name="Kadota M"/>
            <person name="Koyanagi M"/>
            <person name="Keeley SD"/>
            <person name="Tatsumi K"/>
            <person name="Tanaka K"/>
            <person name="Motone F"/>
            <person name="Kageyama Y"/>
            <person name="Nozu R"/>
            <person name="Adachi N"/>
            <person name="Nishimura O"/>
            <person name="Nakagawa R"/>
            <person name="Tanegashima C"/>
            <person name="Kiyatake I"/>
            <person name="Matsumoto R"/>
            <person name="Murakumo K"/>
            <person name="Nishida K"/>
            <person name="Terakita A"/>
            <person name="Kuratani S"/>
            <person name="Sato K"/>
            <person name="Hyodo S Kuraku.S."/>
        </authorList>
    </citation>
    <scope>NUCLEOTIDE SEQUENCE [LARGE SCALE GENOMIC DNA]</scope>
</reference>
<feature type="coiled-coil region" evidence="3">
    <location>
        <begin position="366"/>
        <end position="417"/>
    </location>
</feature>
<evidence type="ECO:0000256" key="2">
    <source>
        <dbReference type="PROSITE-ProRule" id="PRU00192"/>
    </source>
</evidence>
<dbReference type="EMBL" id="BEZZ01000161">
    <property type="protein sequence ID" value="GCC27346.1"/>
    <property type="molecule type" value="Genomic_DNA"/>
</dbReference>
<gene>
    <name evidence="6" type="ORF">chiPu_0005770</name>
</gene>
<dbReference type="Pfam" id="PF07653">
    <property type="entry name" value="SH3_2"/>
    <property type="match status" value="1"/>
</dbReference>
<feature type="coiled-coil region" evidence="3">
    <location>
        <begin position="1398"/>
        <end position="1673"/>
    </location>
</feature>
<dbReference type="Pfam" id="PF15030">
    <property type="entry name" value="DUF4527"/>
    <property type="match status" value="1"/>
</dbReference>
<organism evidence="6 7">
    <name type="scientific">Chiloscyllium punctatum</name>
    <name type="common">Brownbanded bambooshark</name>
    <name type="synonym">Hemiscyllium punctatum</name>
    <dbReference type="NCBI Taxonomy" id="137246"/>
    <lineage>
        <taxon>Eukaryota</taxon>
        <taxon>Metazoa</taxon>
        <taxon>Chordata</taxon>
        <taxon>Craniata</taxon>
        <taxon>Vertebrata</taxon>
        <taxon>Chondrichthyes</taxon>
        <taxon>Elasmobranchii</taxon>
        <taxon>Galeomorphii</taxon>
        <taxon>Galeoidea</taxon>
        <taxon>Orectolobiformes</taxon>
        <taxon>Hemiscylliidae</taxon>
        <taxon>Chiloscyllium</taxon>
    </lineage>
</organism>
<dbReference type="SUPFAM" id="SSF50044">
    <property type="entry name" value="SH3-domain"/>
    <property type="match status" value="1"/>
</dbReference>
<dbReference type="PROSITE" id="PS50002">
    <property type="entry name" value="SH3"/>
    <property type="match status" value="1"/>
</dbReference>
<feature type="coiled-coil region" evidence="3">
    <location>
        <begin position="605"/>
        <end position="850"/>
    </location>
</feature>
<name>A0A401SAE7_CHIPU</name>
<evidence type="ECO:0000313" key="6">
    <source>
        <dbReference type="EMBL" id="GCC27346.1"/>
    </source>
</evidence>
<evidence type="ECO:0000256" key="1">
    <source>
        <dbReference type="ARBA" id="ARBA00022443"/>
    </source>
</evidence>
<evidence type="ECO:0000259" key="5">
    <source>
        <dbReference type="PROSITE" id="PS50002"/>
    </source>
</evidence>
<feature type="compositionally biased region" description="Polar residues" evidence="4">
    <location>
        <begin position="2097"/>
        <end position="2121"/>
    </location>
</feature>
<keyword evidence="1 2" id="KW-0728">SH3 domain</keyword>
<feature type="compositionally biased region" description="Basic and acidic residues" evidence="4">
    <location>
        <begin position="9"/>
        <end position="18"/>
    </location>
</feature>